<protein>
    <recommendedName>
        <fullName evidence="3">ATP-dependent RecD2 DNA helicase</fullName>
        <ecNumber evidence="3">5.6.2.3</ecNumber>
    </recommendedName>
    <alternativeName>
        <fullName evidence="3">DNA 5'-3' helicase subunit RecD2</fullName>
    </alternativeName>
</protein>
<dbReference type="InterPro" id="IPR055446">
    <property type="entry name" value="RecD2_N_OB"/>
</dbReference>
<dbReference type="InterPro" id="IPR003583">
    <property type="entry name" value="Hlx-hairpin-Hlx_DNA-bd_motif"/>
</dbReference>
<dbReference type="GO" id="GO:0006310">
    <property type="term" value="P:DNA recombination"/>
    <property type="evidence" value="ECO:0007669"/>
    <property type="project" value="InterPro"/>
</dbReference>
<dbReference type="Pfam" id="PF18335">
    <property type="entry name" value="SH3_13"/>
    <property type="match status" value="1"/>
</dbReference>
<gene>
    <name evidence="3" type="primary">recD2</name>
    <name evidence="5" type="ORF">H9761_06045</name>
</gene>
<dbReference type="InterPro" id="IPR027785">
    <property type="entry name" value="UvrD-like_helicase_C"/>
</dbReference>
<feature type="binding site" evidence="3">
    <location>
        <begin position="355"/>
        <end position="359"/>
    </location>
    <ligand>
        <name>ATP</name>
        <dbReference type="ChEBI" id="CHEBI:30616"/>
    </ligand>
</feature>
<dbReference type="GO" id="GO:0005524">
    <property type="term" value="F:ATP binding"/>
    <property type="evidence" value="ECO:0007669"/>
    <property type="project" value="UniProtKB-UniRule"/>
</dbReference>
<evidence type="ECO:0000256" key="3">
    <source>
        <dbReference type="HAMAP-Rule" id="MF_01488"/>
    </source>
</evidence>
<dbReference type="GO" id="GO:0043139">
    <property type="term" value="F:5'-3' DNA helicase activity"/>
    <property type="evidence" value="ECO:0007669"/>
    <property type="project" value="UniProtKB-UniRule"/>
</dbReference>
<dbReference type="Gene3D" id="3.40.50.300">
    <property type="entry name" value="P-loop containing nucleotide triphosphate hydrolases"/>
    <property type="match status" value="2"/>
</dbReference>
<proteinExistence type="inferred from homology"/>
<dbReference type="HAMAP" id="MF_01488">
    <property type="entry name" value="RecD2"/>
    <property type="match status" value="1"/>
</dbReference>
<dbReference type="GO" id="GO:0017116">
    <property type="term" value="F:single-stranded DNA helicase activity"/>
    <property type="evidence" value="ECO:0007669"/>
    <property type="project" value="TreeGrafter"/>
</dbReference>
<keyword evidence="2 3" id="KW-0067">ATP-binding</keyword>
<dbReference type="GO" id="GO:0016787">
    <property type="term" value="F:hydrolase activity"/>
    <property type="evidence" value="ECO:0007669"/>
    <property type="project" value="UniProtKB-KW"/>
</dbReference>
<evidence type="ECO:0000313" key="6">
    <source>
        <dbReference type="Proteomes" id="UP000823891"/>
    </source>
</evidence>
<dbReference type="InterPro" id="IPR027417">
    <property type="entry name" value="P-loop_NTPase"/>
</dbReference>
<dbReference type="InterPro" id="IPR041451">
    <property type="entry name" value="RecD2_SH13"/>
</dbReference>
<dbReference type="Pfam" id="PF13538">
    <property type="entry name" value="UvrD_C_2"/>
    <property type="match status" value="1"/>
</dbReference>
<comment type="function">
    <text evidence="3">DNA-dependent ATPase and ATP-dependent 5'-3' DNA helicase. Has no activity on blunt DNA or DNA with 3'-overhangs, requires at least 10 bases of 5'-ssDNA for helicase activity.</text>
</comment>
<dbReference type="SMART" id="SM00278">
    <property type="entry name" value="HhH1"/>
    <property type="match status" value="3"/>
</dbReference>
<sequence>MRCKLIRPIFQNKENGYCVFLYQTEEEIPEGAETGREKNGNFRFGAVGNYLPENERLEVELYGKWVKGKYGLQYHVERYEEIRPQTKEGIRSYLASGMVKGIGPRTAEMIVERFGIRTFEVLEHYPESLLEIRGITRKKLENILASYQDGRALRDLAAYLAPFQITQGKIKKIYDLFGNDALEMVKRHPYQLCQIKGFGFLTADAIARASQRSLDDPMRIEACARYCMELVMQEGNLYQDKEIFKDMVYGCLNHGQKGEVVSKKQVAAVLNWLVGQEALRQEGDIYYPEKMFEYEYQAAKKLTALLEETQMKATDVAAVLEEAEQELSIHLSARQKEAVIKAFACPVSIITGGPGTGKTTIQRVLLYLNDKTEKRTVLLTAPTGRASRRMAESTGYSESSTMHSALGLGMEESEDATSDFLDAGFILSDEFSMVDMRLAFEFFSRIRPGTRLVLIGDVNQLPSVGPGSVFRELIGSGVIPVTVLDLVYRQKEGGRIAENARKIRENQINLDYGEGFRLRTAESDKEAAEATKEIFQKVVSHYGQENVQVLTPYRKRGEASVNALNPILRELANPAGKGKKEIRAGRSLYRVGDRVLQNRNKNEISNGDIGYITDILFDEDDGYHVRISFSDNRVVEYGTEDMDLIEHAYATTVHKSQGSEYAAVILLWMPSFYKMLRRDILYTAVTRAKEQVWIVGHRDAVATGIRNTESDRRNTRLGERIRKEYEEKFAA</sequence>
<comment type="catalytic activity">
    <reaction evidence="3">
        <text>ATP + H2O = ADP + phosphate + H(+)</text>
        <dbReference type="Rhea" id="RHEA:13065"/>
        <dbReference type="ChEBI" id="CHEBI:15377"/>
        <dbReference type="ChEBI" id="CHEBI:15378"/>
        <dbReference type="ChEBI" id="CHEBI:30616"/>
        <dbReference type="ChEBI" id="CHEBI:43474"/>
        <dbReference type="ChEBI" id="CHEBI:456216"/>
        <dbReference type="EC" id="5.6.2.3"/>
    </reaction>
</comment>
<dbReference type="InterPro" id="IPR029493">
    <property type="entry name" value="RecD2-like_HHH"/>
</dbReference>
<keyword evidence="3" id="KW-0413">Isomerase</keyword>
<dbReference type="InterPro" id="IPR006345">
    <property type="entry name" value="RecD2"/>
</dbReference>
<dbReference type="PANTHER" id="PTHR43788">
    <property type="entry name" value="DNA2/NAM7 HELICASE FAMILY MEMBER"/>
    <property type="match status" value="1"/>
</dbReference>
<name>A0A9D2SQ43_9FIRM</name>
<evidence type="ECO:0000313" key="5">
    <source>
        <dbReference type="EMBL" id="HJC23250.1"/>
    </source>
</evidence>
<dbReference type="Pfam" id="PF14490">
    <property type="entry name" value="HHH_RecD2"/>
    <property type="match status" value="1"/>
</dbReference>
<reference evidence="5" key="2">
    <citation type="submission" date="2021-04" db="EMBL/GenBank/DDBJ databases">
        <authorList>
            <person name="Gilroy R."/>
        </authorList>
    </citation>
    <scope>NUCLEOTIDE SEQUENCE</scope>
    <source>
        <strain evidence="5">USAMLcec2-132</strain>
    </source>
</reference>
<comment type="caution">
    <text evidence="5">The sequence shown here is derived from an EMBL/GenBank/DDBJ whole genome shotgun (WGS) entry which is preliminary data.</text>
</comment>
<dbReference type="GO" id="GO:0006281">
    <property type="term" value="P:DNA repair"/>
    <property type="evidence" value="ECO:0007669"/>
    <property type="project" value="InterPro"/>
</dbReference>
<dbReference type="Proteomes" id="UP000823891">
    <property type="component" value="Unassembled WGS sequence"/>
</dbReference>
<dbReference type="EC" id="5.6.2.3" evidence="3"/>
<keyword evidence="3 5" id="KW-0347">Helicase</keyword>
<evidence type="ECO:0000259" key="4">
    <source>
        <dbReference type="SMART" id="SM00278"/>
    </source>
</evidence>
<dbReference type="NCBIfam" id="TIGR01448">
    <property type="entry name" value="recD_rel"/>
    <property type="match status" value="1"/>
</dbReference>
<dbReference type="GO" id="GO:0003677">
    <property type="term" value="F:DNA binding"/>
    <property type="evidence" value="ECO:0007669"/>
    <property type="project" value="UniProtKB-UniRule"/>
</dbReference>
<dbReference type="AlphaFoldDB" id="A0A9D2SQ43"/>
<dbReference type="Pfam" id="PF23139">
    <property type="entry name" value="OB_YrrC"/>
    <property type="match status" value="1"/>
</dbReference>
<comment type="similarity">
    <text evidence="3">Belongs to the RecD family. RecD2 subfamily.</text>
</comment>
<keyword evidence="3" id="KW-0238">DNA-binding</keyword>
<dbReference type="Pfam" id="PF14520">
    <property type="entry name" value="HHH_5"/>
    <property type="match status" value="1"/>
</dbReference>
<dbReference type="SUPFAM" id="SSF52540">
    <property type="entry name" value="P-loop containing nucleoside triphosphate hydrolases"/>
    <property type="match status" value="2"/>
</dbReference>
<dbReference type="InterPro" id="IPR050534">
    <property type="entry name" value="Coronavir_polyprotein_1ab"/>
</dbReference>
<dbReference type="GO" id="GO:0009338">
    <property type="term" value="C:exodeoxyribonuclease V complex"/>
    <property type="evidence" value="ECO:0007669"/>
    <property type="project" value="TreeGrafter"/>
</dbReference>
<feature type="domain" description="Helix-hairpin-helix DNA-binding motif class 1" evidence="4">
    <location>
        <begin position="190"/>
        <end position="209"/>
    </location>
</feature>
<dbReference type="Gene3D" id="1.10.10.2220">
    <property type="match status" value="1"/>
</dbReference>
<accession>A0A9D2SQ43</accession>
<evidence type="ECO:0000256" key="1">
    <source>
        <dbReference type="ARBA" id="ARBA00022741"/>
    </source>
</evidence>
<reference evidence="5" key="1">
    <citation type="journal article" date="2021" name="PeerJ">
        <title>Extensive microbial diversity within the chicken gut microbiome revealed by metagenomics and culture.</title>
        <authorList>
            <person name="Gilroy R."/>
            <person name="Ravi A."/>
            <person name="Getino M."/>
            <person name="Pursley I."/>
            <person name="Horton D.L."/>
            <person name="Alikhan N.F."/>
            <person name="Baker D."/>
            <person name="Gharbi K."/>
            <person name="Hall N."/>
            <person name="Watson M."/>
            <person name="Adriaenssens E.M."/>
            <person name="Foster-Nyarko E."/>
            <person name="Jarju S."/>
            <person name="Secka A."/>
            <person name="Antonio M."/>
            <person name="Oren A."/>
            <person name="Chaudhuri R.R."/>
            <person name="La Ragione R."/>
            <person name="Hildebrand F."/>
            <person name="Pallen M.J."/>
        </authorList>
    </citation>
    <scope>NUCLEOTIDE SEQUENCE</scope>
    <source>
        <strain evidence="5">USAMLcec2-132</strain>
    </source>
</reference>
<organism evidence="5 6">
    <name type="scientific">Candidatus Eisenbergiella merdavium</name>
    <dbReference type="NCBI Taxonomy" id="2838551"/>
    <lineage>
        <taxon>Bacteria</taxon>
        <taxon>Bacillati</taxon>
        <taxon>Bacillota</taxon>
        <taxon>Clostridia</taxon>
        <taxon>Lachnospirales</taxon>
        <taxon>Lachnospiraceae</taxon>
        <taxon>Eisenbergiella</taxon>
    </lineage>
</organism>
<keyword evidence="3" id="KW-0378">Hydrolase</keyword>
<feature type="domain" description="Helix-hairpin-helix DNA-binding motif class 1" evidence="4">
    <location>
        <begin position="92"/>
        <end position="113"/>
    </location>
</feature>
<dbReference type="SUPFAM" id="SSF47781">
    <property type="entry name" value="RuvA domain 2-like"/>
    <property type="match status" value="1"/>
</dbReference>
<keyword evidence="1 3" id="KW-0547">Nucleotide-binding</keyword>
<dbReference type="PANTHER" id="PTHR43788:SF6">
    <property type="entry name" value="DNA HELICASE B"/>
    <property type="match status" value="1"/>
</dbReference>
<dbReference type="CDD" id="cd18809">
    <property type="entry name" value="SF1_C_RecD"/>
    <property type="match status" value="1"/>
</dbReference>
<dbReference type="Pfam" id="PF13245">
    <property type="entry name" value="AAA_19"/>
    <property type="match status" value="1"/>
</dbReference>
<dbReference type="InterPro" id="IPR010994">
    <property type="entry name" value="RuvA_2-like"/>
</dbReference>
<dbReference type="Gene3D" id="1.10.150.20">
    <property type="entry name" value="5' to 3' exonuclease, C-terminal subdomain"/>
    <property type="match status" value="1"/>
</dbReference>
<dbReference type="Gene3D" id="2.30.30.940">
    <property type="match status" value="1"/>
</dbReference>
<dbReference type="CDD" id="cd17933">
    <property type="entry name" value="DEXSc_RecD-like"/>
    <property type="match status" value="1"/>
</dbReference>
<dbReference type="EMBL" id="DWWS01000021">
    <property type="protein sequence ID" value="HJC23250.1"/>
    <property type="molecule type" value="Genomic_DNA"/>
</dbReference>
<evidence type="ECO:0000256" key="2">
    <source>
        <dbReference type="ARBA" id="ARBA00022840"/>
    </source>
</evidence>
<feature type="domain" description="Helix-hairpin-helix DNA-binding motif class 1" evidence="4">
    <location>
        <begin position="127"/>
        <end position="146"/>
    </location>
</feature>